<name>A0A6M3Y1Q5_9ZZZZ</name>
<gene>
    <name evidence="1" type="ORF">TM448B05713_0003</name>
</gene>
<proteinExistence type="predicted"/>
<dbReference type="EMBL" id="MT145137">
    <property type="protein sequence ID" value="QJI03983.1"/>
    <property type="molecule type" value="Genomic_DNA"/>
</dbReference>
<dbReference type="AlphaFoldDB" id="A0A6M3Y1Q5"/>
<protein>
    <submittedName>
        <fullName evidence="1">Uncharacterized protein</fullName>
    </submittedName>
</protein>
<organism evidence="1">
    <name type="scientific">viral metagenome</name>
    <dbReference type="NCBI Taxonomy" id="1070528"/>
    <lineage>
        <taxon>unclassified sequences</taxon>
        <taxon>metagenomes</taxon>
        <taxon>organismal metagenomes</taxon>
    </lineage>
</organism>
<reference evidence="1" key="1">
    <citation type="submission" date="2020-03" db="EMBL/GenBank/DDBJ databases">
        <title>The deep terrestrial virosphere.</title>
        <authorList>
            <person name="Holmfeldt K."/>
            <person name="Nilsson E."/>
            <person name="Simone D."/>
            <person name="Lopez-Fernandez M."/>
            <person name="Wu X."/>
            <person name="de Brujin I."/>
            <person name="Lundin D."/>
            <person name="Andersson A."/>
            <person name="Bertilsson S."/>
            <person name="Dopson M."/>
        </authorList>
    </citation>
    <scope>NUCLEOTIDE SEQUENCE</scope>
    <source>
        <strain evidence="1">TM448B05713</strain>
    </source>
</reference>
<sequence length="81" mass="9138">MKDYTKECWCCERQSMETRGSFWQCRDCGATWNEVAKPGIAPLDEHASIIHVGDGTIKIRTGKPSGRLLASVRKARESKVR</sequence>
<evidence type="ECO:0000313" key="1">
    <source>
        <dbReference type="EMBL" id="QJI03983.1"/>
    </source>
</evidence>
<accession>A0A6M3Y1Q5</accession>